<dbReference type="EMBL" id="CM047585">
    <property type="protein sequence ID" value="KAI9910125.1"/>
    <property type="molecule type" value="Genomic_DNA"/>
</dbReference>
<proteinExistence type="predicted"/>
<dbReference type="Proteomes" id="UP001163321">
    <property type="component" value="Chromosome 6"/>
</dbReference>
<sequence>MPLPADDKAATKMTYVSGRYQIDPPSATSATEAGHKKVNTFKSGTMKVTIVYLKEENISTNEA</sequence>
<protein>
    <submittedName>
        <fullName evidence="1">Uncharacterized protein</fullName>
    </submittedName>
</protein>
<evidence type="ECO:0000313" key="2">
    <source>
        <dbReference type="Proteomes" id="UP001163321"/>
    </source>
</evidence>
<accession>A0ACC0VUV9</accession>
<organism evidence="1 2">
    <name type="scientific">Peronosclerospora sorghi</name>
    <dbReference type="NCBI Taxonomy" id="230839"/>
    <lineage>
        <taxon>Eukaryota</taxon>
        <taxon>Sar</taxon>
        <taxon>Stramenopiles</taxon>
        <taxon>Oomycota</taxon>
        <taxon>Peronosporomycetes</taxon>
        <taxon>Peronosporales</taxon>
        <taxon>Peronosporaceae</taxon>
        <taxon>Peronosclerospora</taxon>
    </lineage>
</organism>
<keyword evidence="2" id="KW-1185">Reference proteome</keyword>
<comment type="caution">
    <text evidence="1">The sequence shown here is derived from an EMBL/GenBank/DDBJ whole genome shotgun (WGS) entry which is preliminary data.</text>
</comment>
<evidence type="ECO:0000313" key="1">
    <source>
        <dbReference type="EMBL" id="KAI9910125.1"/>
    </source>
</evidence>
<name>A0ACC0VUV9_9STRA</name>
<gene>
    <name evidence="1" type="ORF">PsorP6_010117</name>
</gene>
<reference evidence="1 2" key="1">
    <citation type="journal article" date="2022" name="bioRxiv">
        <title>The genome of the oomycete Peronosclerospora sorghi, a cosmopolitan pathogen of maize and sorghum, is inflated with dispersed pseudogenes.</title>
        <authorList>
            <person name="Fletcher K."/>
            <person name="Martin F."/>
            <person name="Isakeit T."/>
            <person name="Cavanaugh K."/>
            <person name="Magill C."/>
            <person name="Michelmore R."/>
        </authorList>
    </citation>
    <scope>NUCLEOTIDE SEQUENCE [LARGE SCALE GENOMIC DNA]</scope>
    <source>
        <strain evidence="1">P6</strain>
    </source>
</reference>